<dbReference type="InterPro" id="IPR011922">
    <property type="entry name" value="Cell_div_FtsL"/>
</dbReference>
<keyword evidence="5 7" id="KW-0472">Membrane</keyword>
<dbReference type="HAMAP" id="MF_00910">
    <property type="entry name" value="FtsL"/>
    <property type="match status" value="1"/>
</dbReference>
<keyword evidence="3 7" id="KW-0812">Transmembrane</keyword>
<comment type="function">
    <text evidence="7">Essential cell division protein.</text>
</comment>
<feature type="transmembrane region" description="Helical" evidence="7">
    <location>
        <begin position="38"/>
        <end position="57"/>
    </location>
</feature>
<dbReference type="Pfam" id="PF04977">
    <property type="entry name" value="DivIC"/>
    <property type="match status" value="1"/>
</dbReference>
<keyword evidence="9" id="KW-0175">Coiled coil</keyword>
<evidence type="ECO:0000256" key="4">
    <source>
        <dbReference type="ARBA" id="ARBA00022989"/>
    </source>
</evidence>
<proteinExistence type="inferred from homology"/>
<feature type="coiled-coil region" evidence="9">
    <location>
        <begin position="61"/>
        <end position="88"/>
    </location>
</feature>
<organism evidence="10 11">
    <name type="scientific">Halobacillus campisalis</name>
    <dbReference type="NCBI Taxonomy" id="435909"/>
    <lineage>
        <taxon>Bacteria</taxon>
        <taxon>Bacillati</taxon>
        <taxon>Bacillota</taxon>
        <taxon>Bacilli</taxon>
        <taxon>Bacillales</taxon>
        <taxon>Bacillaceae</taxon>
        <taxon>Halobacillus</taxon>
    </lineage>
</organism>
<evidence type="ECO:0000256" key="3">
    <source>
        <dbReference type="ARBA" id="ARBA00022692"/>
    </source>
</evidence>
<evidence type="ECO:0000313" key="10">
    <source>
        <dbReference type="EMBL" id="MFC7320350.1"/>
    </source>
</evidence>
<keyword evidence="11" id="KW-1185">Reference proteome</keyword>
<sequence>MSTERVKKMQQPIEHQQQQKQVKVKIQKKQWVSTGEKVLYSAATGVIALASVFMVHFSSTTDTLNRDIQQAEQKISQQEAVNDSLAYDAKELSNPDRILQIAKDNGLEMQNAEVKQAGYVGN</sequence>
<evidence type="ECO:0000256" key="5">
    <source>
        <dbReference type="ARBA" id="ARBA00023136"/>
    </source>
</evidence>
<keyword evidence="4 7" id="KW-1133">Transmembrane helix</keyword>
<dbReference type="Proteomes" id="UP001596494">
    <property type="component" value="Unassembled WGS sequence"/>
</dbReference>
<gene>
    <name evidence="7 10" type="primary">ftsL</name>
    <name evidence="10" type="ORF">ACFQMN_05620</name>
</gene>
<keyword evidence="2 7" id="KW-0132">Cell division</keyword>
<dbReference type="GO" id="GO:0051301">
    <property type="term" value="P:cell division"/>
    <property type="evidence" value="ECO:0007669"/>
    <property type="project" value="UniProtKB-KW"/>
</dbReference>
<dbReference type="NCBIfam" id="TIGR02209">
    <property type="entry name" value="ftsL_broad"/>
    <property type="match status" value="1"/>
</dbReference>
<reference evidence="11" key="1">
    <citation type="journal article" date="2019" name="Int. J. Syst. Evol. Microbiol.">
        <title>The Global Catalogue of Microorganisms (GCM) 10K type strain sequencing project: providing services to taxonomists for standard genome sequencing and annotation.</title>
        <authorList>
            <consortium name="The Broad Institute Genomics Platform"/>
            <consortium name="The Broad Institute Genome Sequencing Center for Infectious Disease"/>
            <person name="Wu L."/>
            <person name="Ma J."/>
        </authorList>
    </citation>
    <scope>NUCLEOTIDE SEQUENCE [LARGE SCALE GENOMIC DNA]</scope>
    <source>
        <strain evidence="11">CCUG 73951</strain>
    </source>
</reference>
<keyword evidence="6 7" id="KW-0131">Cell cycle</keyword>
<dbReference type="InterPro" id="IPR007060">
    <property type="entry name" value="FtsL/DivIC"/>
</dbReference>
<evidence type="ECO:0000256" key="1">
    <source>
        <dbReference type="ARBA" id="ARBA00022475"/>
    </source>
</evidence>
<dbReference type="RefSeq" id="WP_289214030.1">
    <property type="nucleotide sequence ID" value="NZ_JAPVRC010000001.1"/>
</dbReference>
<comment type="similarity">
    <text evidence="7">Belongs to the FtsL family.</text>
</comment>
<name>A0ABW2K2J1_9BACI</name>
<accession>A0ABW2K2J1</accession>
<evidence type="ECO:0000256" key="2">
    <source>
        <dbReference type="ARBA" id="ARBA00022618"/>
    </source>
</evidence>
<dbReference type="EMBL" id="JBHTBY010000006">
    <property type="protein sequence ID" value="MFC7320350.1"/>
    <property type="molecule type" value="Genomic_DNA"/>
</dbReference>
<comment type="caution">
    <text evidence="10">The sequence shown here is derived from an EMBL/GenBank/DDBJ whole genome shotgun (WGS) entry which is preliminary data.</text>
</comment>
<evidence type="ECO:0000256" key="8">
    <source>
        <dbReference type="NCBIfam" id="TIGR02209"/>
    </source>
</evidence>
<comment type="subcellular location">
    <subcellularLocation>
        <location evidence="7">Cell membrane</location>
        <topology evidence="7">Single-pass type II membrane protein</topology>
    </subcellularLocation>
    <text evidence="7">Localizes to the division septum where it forms a ring structure.</text>
</comment>
<evidence type="ECO:0000256" key="6">
    <source>
        <dbReference type="ARBA" id="ARBA00023306"/>
    </source>
</evidence>
<evidence type="ECO:0000256" key="7">
    <source>
        <dbReference type="HAMAP-Rule" id="MF_00910"/>
    </source>
</evidence>
<evidence type="ECO:0000313" key="11">
    <source>
        <dbReference type="Proteomes" id="UP001596494"/>
    </source>
</evidence>
<protein>
    <recommendedName>
        <fullName evidence="7 8">Cell division protein FtsL</fullName>
    </recommendedName>
</protein>
<evidence type="ECO:0000256" key="9">
    <source>
        <dbReference type="SAM" id="Coils"/>
    </source>
</evidence>
<keyword evidence="1 7" id="KW-1003">Cell membrane</keyword>